<feature type="domain" description="DUF4232" evidence="2">
    <location>
        <begin position="57"/>
        <end position="174"/>
    </location>
</feature>
<feature type="signal peptide" evidence="1">
    <location>
        <begin position="1"/>
        <end position="25"/>
    </location>
</feature>
<accession>A0A1H5QUQ7</accession>
<organism evidence="3 4">
    <name type="scientific">Amycolatopsis pretoriensis</name>
    <dbReference type="NCBI Taxonomy" id="218821"/>
    <lineage>
        <taxon>Bacteria</taxon>
        <taxon>Bacillati</taxon>
        <taxon>Actinomycetota</taxon>
        <taxon>Actinomycetes</taxon>
        <taxon>Pseudonocardiales</taxon>
        <taxon>Pseudonocardiaceae</taxon>
        <taxon>Amycolatopsis</taxon>
    </lineage>
</organism>
<dbReference type="Pfam" id="PF14016">
    <property type="entry name" value="DUF4232"/>
    <property type="match status" value="1"/>
</dbReference>
<reference evidence="4" key="1">
    <citation type="submission" date="2016-10" db="EMBL/GenBank/DDBJ databases">
        <authorList>
            <person name="Varghese N."/>
            <person name="Submissions S."/>
        </authorList>
    </citation>
    <scope>NUCLEOTIDE SEQUENCE [LARGE SCALE GENOMIC DNA]</scope>
    <source>
        <strain evidence="4">DSM 44654</strain>
    </source>
</reference>
<name>A0A1H5QUQ7_9PSEU</name>
<evidence type="ECO:0000256" key="1">
    <source>
        <dbReference type="SAM" id="SignalP"/>
    </source>
</evidence>
<dbReference type="InterPro" id="IPR025326">
    <property type="entry name" value="DUF4232"/>
</dbReference>
<dbReference type="AlphaFoldDB" id="A0A1H5QUQ7"/>
<proteinExistence type="predicted"/>
<dbReference type="EMBL" id="FNUJ01000004">
    <property type="protein sequence ID" value="SEF29564.1"/>
    <property type="molecule type" value="Genomic_DNA"/>
</dbReference>
<dbReference type="PROSITE" id="PS51257">
    <property type="entry name" value="PROKAR_LIPOPROTEIN"/>
    <property type="match status" value="1"/>
</dbReference>
<keyword evidence="1" id="KW-0732">Signal</keyword>
<keyword evidence="4" id="KW-1185">Reference proteome</keyword>
<evidence type="ECO:0000259" key="2">
    <source>
        <dbReference type="Pfam" id="PF14016"/>
    </source>
</evidence>
<protein>
    <recommendedName>
        <fullName evidence="2">DUF4232 domain-containing protein</fullName>
    </recommendedName>
</protein>
<sequence>MKRVLMGIGTAAGAFALTACGTSTAAQTPVAPAAVQAPAAGGAGGGVAAASTATPRCTTADLEVLLGKPAEKNDAPGQYDIPLTYRNTTDHTCGLYGVPGVDLVGPDDATFGPVYHLPRIDNGVKYNEVTAGTTASATITVLKPAAGEPTWTPAKLNTIPPGSTSALTAQWPADLPVLRQDAATHPGSYVNGILADPA</sequence>
<dbReference type="Proteomes" id="UP000198878">
    <property type="component" value="Unassembled WGS sequence"/>
</dbReference>
<dbReference type="STRING" id="218821.SAMN05421837_104755"/>
<gene>
    <name evidence="3" type="ORF">SAMN05421837_104755</name>
</gene>
<evidence type="ECO:0000313" key="3">
    <source>
        <dbReference type="EMBL" id="SEF29564.1"/>
    </source>
</evidence>
<dbReference type="RefSeq" id="WP_208608285.1">
    <property type="nucleotide sequence ID" value="NZ_FNUJ01000004.1"/>
</dbReference>
<feature type="chain" id="PRO_5011616474" description="DUF4232 domain-containing protein" evidence="1">
    <location>
        <begin position="26"/>
        <end position="198"/>
    </location>
</feature>
<evidence type="ECO:0000313" key="4">
    <source>
        <dbReference type="Proteomes" id="UP000198878"/>
    </source>
</evidence>